<comment type="caution">
    <text evidence="3">The sequence shown here is derived from an EMBL/GenBank/DDBJ whole genome shotgun (WGS) entry which is preliminary data.</text>
</comment>
<dbReference type="AlphaFoldDB" id="A0A4R2RL68"/>
<keyword evidence="1" id="KW-0812">Transmembrane</keyword>
<feature type="transmembrane region" description="Helical" evidence="1">
    <location>
        <begin position="204"/>
        <end position="222"/>
    </location>
</feature>
<feature type="transmembrane region" description="Helical" evidence="1">
    <location>
        <begin position="102"/>
        <end position="124"/>
    </location>
</feature>
<feature type="transmembrane region" description="Helical" evidence="1">
    <location>
        <begin position="228"/>
        <end position="246"/>
    </location>
</feature>
<sequence length="439" mass="49113">MFDRSWLLREIQHWFDEGIISKEQKEMLQARYQRPAWSSTKVILLFAGLLVGLGTILFIASNWDDLTRPVRLGLIIAWMLLFYAVGYDLAYGHRLTNGRRTYPLLGQGLLFVGVLSYGGGIWLIGQMYNLSSYDATGLGLWFLGAAGLAHLTGNHAFFFLAAALLTFANLSDIGEHTASFVTGFAFFPVYLATLVLYTYRHNQYGIRFVTTLCGLLVLVAMFNEQKLSLHWLGLLPLAGLIGEQWFARRKQTFLFSTPLLLVATFIIQLVQASEMPAWSSLSLTTTSVLALSWLLLSLAAWLGDRRRFTETAAYSLFCLPASTLWISVIHALSPDPATATMMPPELASLLAWADIISVILLAIASIILIQSGSYLRRALSINLGIAFFLISVLYAYGRFAWGLFDKSLFFIGGGLVLFVLGFYLESKRRHWIDETREVP</sequence>
<feature type="transmembrane region" description="Helical" evidence="1">
    <location>
        <begin position="407"/>
        <end position="424"/>
    </location>
</feature>
<name>A0A4R2RL68_9FIRM</name>
<dbReference type="InterPro" id="IPR018677">
    <property type="entry name" value="DUF2157"/>
</dbReference>
<evidence type="ECO:0000259" key="2">
    <source>
        <dbReference type="Pfam" id="PF09925"/>
    </source>
</evidence>
<gene>
    <name evidence="3" type="ORF">EDD73_10815</name>
</gene>
<organism evidence="3 4">
    <name type="scientific">Heliophilum fasciatum</name>
    <dbReference type="NCBI Taxonomy" id="35700"/>
    <lineage>
        <taxon>Bacteria</taxon>
        <taxon>Bacillati</taxon>
        <taxon>Bacillota</taxon>
        <taxon>Clostridia</taxon>
        <taxon>Eubacteriales</taxon>
        <taxon>Heliobacteriaceae</taxon>
        <taxon>Heliophilum</taxon>
    </lineage>
</organism>
<protein>
    <submittedName>
        <fullName evidence="3">Putative membrane protein</fullName>
    </submittedName>
</protein>
<feature type="transmembrane region" description="Helical" evidence="1">
    <location>
        <begin position="72"/>
        <end position="90"/>
    </location>
</feature>
<evidence type="ECO:0000313" key="4">
    <source>
        <dbReference type="Proteomes" id="UP000294813"/>
    </source>
</evidence>
<evidence type="ECO:0000256" key="1">
    <source>
        <dbReference type="SAM" id="Phobius"/>
    </source>
</evidence>
<dbReference type="EMBL" id="SLXT01000008">
    <property type="protein sequence ID" value="TCP64662.1"/>
    <property type="molecule type" value="Genomic_DNA"/>
</dbReference>
<reference evidence="3 4" key="1">
    <citation type="submission" date="2019-03" db="EMBL/GenBank/DDBJ databases">
        <title>Genomic Encyclopedia of Type Strains, Phase IV (KMG-IV): sequencing the most valuable type-strain genomes for metagenomic binning, comparative biology and taxonomic classification.</title>
        <authorList>
            <person name="Goeker M."/>
        </authorList>
    </citation>
    <scope>NUCLEOTIDE SEQUENCE [LARGE SCALE GENOMIC DNA]</scope>
    <source>
        <strain evidence="3 4">DSM 11170</strain>
    </source>
</reference>
<feature type="transmembrane region" description="Helical" evidence="1">
    <location>
        <begin position="381"/>
        <end position="401"/>
    </location>
</feature>
<keyword evidence="1" id="KW-0472">Membrane</keyword>
<feature type="transmembrane region" description="Helical" evidence="1">
    <location>
        <begin position="130"/>
        <end position="149"/>
    </location>
</feature>
<feature type="transmembrane region" description="Helical" evidence="1">
    <location>
        <begin position="277"/>
        <end position="302"/>
    </location>
</feature>
<keyword evidence="4" id="KW-1185">Reference proteome</keyword>
<accession>A0A4R2RL68</accession>
<feature type="transmembrane region" description="Helical" evidence="1">
    <location>
        <begin position="253"/>
        <end position="271"/>
    </location>
</feature>
<keyword evidence="1" id="KW-1133">Transmembrane helix</keyword>
<dbReference type="OrthoDB" id="5351773at2"/>
<feature type="transmembrane region" description="Helical" evidence="1">
    <location>
        <begin position="180"/>
        <end position="197"/>
    </location>
</feature>
<feature type="transmembrane region" description="Helical" evidence="1">
    <location>
        <begin position="42"/>
        <end position="60"/>
    </location>
</feature>
<dbReference type="Pfam" id="PF09925">
    <property type="entry name" value="DUF2157"/>
    <property type="match status" value="1"/>
</dbReference>
<feature type="domain" description="DUF2157" evidence="2">
    <location>
        <begin position="13"/>
        <end position="156"/>
    </location>
</feature>
<dbReference type="Proteomes" id="UP000294813">
    <property type="component" value="Unassembled WGS sequence"/>
</dbReference>
<dbReference type="RefSeq" id="WP_131918808.1">
    <property type="nucleotide sequence ID" value="NZ_JAOQNU010000008.1"/>
</dbReference>
<feature type="transmembrane region" description="Helical" evidence="1">
    <location>
        <begin position="349"/>
        <end position="369"/>
    </location>
</feature>
<evidence type="ECO:0000313" key="3">
    <source>
        <dbReference type="EMBL" id="TCP64662.1"/>
    </source>
</evidence>
<feature type="transmembrane region" description="Helical" evidence="1">
    <location>
        <begin position="314"/>
        <end position="333"/>
    </location>
</feature>
<proteinExistence type="predicted"/>